<dbReference type="CDD" id="cd01483">
    <property type="entry name" value="E1_enzyme_family"/>
    <property type="match status" value="1"/>
</dbReference>
<gene>
    <name evidence="2" type="ORF">COT91_01185</name>
</gene>
<protein>
    <recommendedName>
        <fullName evidence="1">THIF-type NAD/FAD binding fold domain-containing protein</fullName>
    </recommendedName>
</protein>
<dbReference type="InterPro" id="IPR045886">
    <property type="entry name" value="ThiF/MoeB/HesA"/>
</dbReference>
<dbReference type="EMBL" id="PFAJ01000015">
    <property type="protein sequence ID" value="PIR97486.1"/>
    <property type="molecule type" value="Genomic_DNA"/>
</dbReference>
<dbReference type="GO" id="GO:0008641">
    <property type="term" value="F:ubiquitin-like modifier activating enzyme activity"/>
    <property type="evidence" value="ECO:0007669"/>
    <property type="project" value="InterPro"/>
</dbReference>
<dbReference type="GO" id="GO:0016491">
    <property type="term" value="F:oxidoreductase activity"/>
    <property type="evidence" value="ECO:0007669"/>
    <property type="project" value="InterPro"/>
</dbReference>
<evidence type="ECO:0000313" key="3">
    <source>
        <dbReference type="Proteomes" id="UP000230557"/>
    </source>
</evidence>
<sequence length="738" mass="84436">MDKKPIIYDPKTETLESFKQSRHISEIVDQYREMVYELYSVRFPESRLDPEIKTKQQQFYSEHLENALSELAGVWFYFPWNQKLVHYLKEDLHQELRTARNKNIVTKAEQEKLYDSTIGIAGLSVGSHAALTLALSGIGKRMKLADPDNISGSNLNRVRKGFGTVGKNKALLTAQDIYEINPYMEIEIFEEGVNIENINRFFNDPTKLDLLVEEVDDLRLKILLREQAKKENAPVVMATDNGDNVIVDIERYDLNSGTKLFNGLAGDINYHDFKNLSQRELPKLSTLIAGKDLVVPKMQDSLLEVGKTLYSWPQLGLAATLSGVAVAYVAKKILLNERIRDGKLEINLDSIFDPEYNFPDKIKYRQQKIQNFHKQIGMVDDLFGLLQEIIHNSVNAPSGDNTQPWRFELGKNFINLYNFPDRDNPVLNYEQSGSYIAHGCLLENLRLNCLYGGYEPEIKLFPDIKQPNLVATVSLKEKTETRDELQSYIKDRHTNRRPYNNQPLTEKQKTEIKNCVLELGLEDGYQVKIVADEKEVYQLAKTAASVEEVILENKTTHRLFFDDIVWTKRKESKVKSGLYLATMEFAVPQKVFFWLASHWPIMKLMNRFGLSRFIAREDTKLYAKSSAICGVVIPRTTPESYINAGRILQRVWLKTVKLGLALHPVSALPFAARRAQGSGSEVFNSLHREKITKNYGEQLSLFKITTEFVGMVFRVGFAQPPSAVCSKKEAQIKIISEK</sequence>
<dbReference type="InterPro" id="IPR000594">
    <property type="entry name" value="ThiF_NAD_FAD-bd"/>
</dbReference>
<dbReference type="PANTHER" id="PTHR43267">
    <property type="entry name" value="TRNA THREONYLCARBAMOYLADENOSINE DEHYDRATASE"/>
    <property type="match status" value="1"/>
</dbReference>
<proteinExistence type="predicted"/>
<dbReference type="Proteomes" id="UP000230557">
    <property type="component" value="Unassembled WGS sequence"/>
</dbReference>
<feature type="domain" description="THIF-type NAD/FAD binding fold" evidence="1">
    <location>
        <begin position="103"/>
        <end position="238"/>
    </location>
</feature>
<dbReference type="GO" id="GO:0061503">
    <property type="term" value="F:tRNA threonylcarbamoyladenosine dehydratase"/>
    <property type="evidence" value="ECO:0007669"/>
    <property type="project" value="TreeGrafter"/>
</dbReference>
<evidence type="ECO:0000259" key="1">
    <source>
        <dbReference type="Pfam" id="PF00899"/>
    </source>
</evidence>
<dbReference type="Gene3D" id="3.40.50.720">
    <property type="entry name" value="NAD(P)-binding Rossmann-like Domain"/>
    <property type="match status" value="1"/>
</dbReference>
<dbReference type="SUPFAM" id="SSF69572">
    <property type="entry name" value="Activating enzymes of the ubiquitin-like proteins"/>
    <property type="match status" value="1"/>
</dbReference>
<comment type="caution">
    <text evidence="2">The sequence shown here is derived from an EMBL/GenBank/DDBJ whole genome shotgun (WGS) entry which is preliminary data.</text>
</comment>
<dbReference type="InterPro" id="IPR000415">
    <property type="entry name" value="Nitroreductase-like"/>
</dbReference>
<name>A0A2H0VEG4_9BACT</name>
<dbReference type="Pfam" id="PF00899">
    <property type="entry name" value="ThiF"/>
    <property type="match status" value="1"/>
</dbReference>
<dbReference type="Gene3D" id="3.40.109.10">
    <property type="entry name" value="NADH Oxidase"/>
    <property type="match status" value="1"/>
</dbReference>
<dbReference type="AlphaFoldDB" id="A0A2H0VEG4"/>
<reference evidence="3" key="1">
    <citation type="submission" date="2017-09" db="EMBL/GenBank/DDBJ databases">
        <title>Depth-based differentiation of microbial function through sediment-hosted aquifers and enrichment of novel symbionts in the deep terrestrial subsurface.</title>
        <authorList>
            <person name="Probst A.J."/>
            <person name="Ladd B."/>
            <person name="Jarett J.K."/>
            <person name="Geller-Mcgrath D.E."/>
            <person name="Sieber C.M.K."/>
            <person name="Emerson J.B."/>
            <person name="Anantharaman K."/>
            <person name="Thomas B.C."/>
            <person name="Malmstrom R."/>
            <person name="Stieglmeier M."/>
            <person name="Klingl A."/>
            <person name="Woyke T."/>
            <person name="Ryan C.M."/>
            <person name="Banfield J.F."/>
        </authorList>
    </citation>
    <scope>NUCLEOTIDE SEQUENCE [LARGE SCALE GENOMIC DNA]</scope>
</reference>
<dbReference type="InterPro" id="IPR035985">
    <property type="entry name" value="Ubiquitin-activating_enz"/>
</dbReference>
<organism evidence="2 3">
    <name type="scientific">Candidatus Doudnabacteria bacterium CG10_big_fil_rev_8_21_14_0_10_41_10</name>
    <dbReference type="NCBI Taxonomy" id="1974551"/>
    <lineage>
        <taxon>Bacteria</taxon>
        <taxon>Candidatus Doudnaibacteriota</taxon>
    </lineage>
</organism>
<evidence type="ECO:0000313" key="2">
    <source>
        <dbReference type="EMBL" id="PIR97486.1"/>
    </source>
</evidence>
<dbReference type="PANTHER" id="PTHR43267:SF3">
    <property type="entry name" value="THIF PROTEIN"/>
    <property type="match status" value="1"/>
</dbReference>
<accession>A0A2H0VEG4</accession>
<dbReference type="GO" id="GO:0061504">
    <property type="term" value="P:cyclic threonylcarbamoyladenosine biosynthetic process"/>
    <property type="evidence" value="ECO:0007669"/>
    <property type="project" value="TreeGrafter"/>
</dbReference>